<organism evidence="2 3">
    <name type="scientific">Saguinus oedipus</name>
    <name type="common">Cotton-top tamarin</name>
    <name type="synonym">Oedipomidas oedipus</name>
    <dbReference type="NCBI Taxonomy" id="9490"/>
    <lineage>
        <taxon>Eukaryota</taxon>
        <taxon>Metazoa</taxon>
        <taxon>Chordata</taxon>
        <taxon>Craniata</taxon>
        <taxon>Vertebrata</taxon>
        <taxon>Euteleostomi</taxon>
        <taxon>Mammalia</taxon>
        <taxon>Eutheria</taxon>
        <taxon>Euarchontoglires</taxon>
        <taxon>Primates</taxon>
        <taxon>Haplorrhini</taxon>
        <taxon>Platyrrhini</taxon>
        <taxon>Cebidae</taxon>
        <taxon>Callitrichinae</taxon>
        <taxon>Saguinus</taxon>
    </lineage>
</organism>
<feature type="region of interest" description="Disordered" evidence="1">
    <location>
        <begin position="1"/>
        <end position="28"/>
    </location>
</feature>
<feature type="region of interest" description="Disordered" evidence="1">
    <location>
        <begin position="51"/>
        <end position="82"/>
    </location>
</feature>
<feature type="compositionally biased region" description="Basic and acidic residues" evidence="1">
    <location>
        <begin position="70"/>
        <end position="82"/>
    </location>
</feature>
<sequence>MVWKRHGTLEQPAHTAASAGSAAQRHRAQNSLVRYRPGLTQPAVAEATCHNRETLSAGRSKPQQGGASHSRTEPRSNRADPR</sequence>
<proteinExistence type="predicted"/>
<protein>
    <submittedName>
        <fullName evidence="2">Uncharacterized protein</fullName>
    </submittedName>
</protein>
<evidence type="ECO:0000256" key="1">
    <source>
        <dbReference type="SAM" id="MobiDB-lite"/>
    </source>
</evidence>
<evidence type="ECO:0000313" key="2">
    <source>
        <dbReference type="EMBL" id="KAK2093197.1"/>
    </source>
</evidence>
<name>A0ABQ9U811_SAGOE</name>
<dbReference type="Proteomes" id="UP001266305">
    <property type="component" value="Unassembled WGS sequence"/>
</dbReference>
<comment type="caution">
    <text evidence="2">The sequence shown here is derived from an EMBL/GenBank/DDBJ whole genome shotgun (WGS) entry which is preliminary data.</text>
</comment>
<gene>
    <name evidence="2" type="ORF">P7K49_029726</name>
</gene>
<reference evidence="2 3" key="1">
    <citation type="submission" date="2023-05" db="EMBL/GenBank/DDBJ databases">
        <title>B98-5 Cell Line De Novo Hybrid Assembly: An Optical Mapping Approach.</title>
        <authorList>
            <person name="Kananen K."/>
            <person name="Auerbach J.A."/>
            <person name="Kautto E."/>
            <person name="Blachly J.S."/>
        </authorList>
    </citation>
    <scope>NUCLEOTIDE SEQUENCE [LARGE SCALE GENOMIC DNA]</scope>
    <source>
        <strain evidence="2">B95-8</strain>
        <tissue evidence="2">Cell line</tissue>
    </source>
</reference>
<feature type="compositionally biased region" description="Low complexity" evidence="1">
    <location>
        <begin position="13"/>
        <end position="23"/>
    </location>
</feature>
<keyword evidence="3" id="KW-1185">Reference proteome</keyword>
<accession>A0ABQ9U811</accession>
<evidence type="ECO:0000313" key="3">
    <source>
        <dbReference type="Proteomes" id="UP001266305"/>
    </source>
</evidence>
<dbReference type="EMBL" id="JASSZA010000015">
    <property type="protein sequence ID" value="KAK2093197.1"/>
    <property type="molecule type" value="Genomic_DNA"/>
</dbReference>